<name>A0ABQ8STJ0_PERAM</name>
<dbReference type="PANTHER" id="PTHR32344:SF1">
    <property type="entry name" value="U1-TYPE DOMAIN-CONTAINING PROTEIN"/>
    <property type="match status" value="1"/>
</dbReference>
<protein>
    <submittedName>
        <fullName evidence="1">Uncharacterized protein</fullName>
    </submittedName>
</protein>
<keyword evidence="2" id="KW-1185">Reference proteome</keyword>
<dbReference type="InterPro" id="IPR033375">
    <property type="entry name" value="Cggbp1"/>
</dbReference>
<dbReference type="EMBL" id="JAJSOF020000021">
    <property type="protein sequence ID" value="KAJ4437056.1"/>
    <property type="molecule type" value="Genomic_DNA"/>
</dbReference>
<sequence>MSCMRYSVVLTVELSCTAFLYRPLALISTPELSPLLILLPLFRVAELSRLNNRKEKTHLSTCFETVHIPAMTGVTVRIADMACNVKKHINSNKHKRPCNRQQNLSKVQQESPSQLLERTFYEDICDAFIASNIPLNKLENTKLRGFSEKYTGRQIPKEATLRKKYVQHAYEKCLREMKCKLQNEKIWVSFYR</sequence>
<organism evidence="1 2">
    <name type="scientific">Periplaneta americana</name>
    <name type="common">American cockroach</name>
    <name type="synonym">Blatta americana</name>
    <dbReference type="NCBI Taxonomy" id="6978"/>
    <lineage>
        <taxon>Eukaryota</taxon>
        <taxon>Metazoa</taxon>
        <taxon>Ecdysozoa</taxon>
        <taxon>Arthropoda</taxon>
        <taxon>Hexapoda</taxon>
        <taxon>Insecta</taxon>
        <taxon>Pterygota</taxon>
        <taxon>Neoptera</taxon>
        <taxon>Polyneoptera</taxon>
        <taxon>Dictyoptera</taxon>
        <taxon>Blattodea</taxon>
        <taxon>Blattoidea</taxon>
        <taxon>Blattidae</taxon>
        <taxon>Blattinae</taxon>
        <taxon>Periplaneta</taxon>
    </lineage>
</organism>
<gene>
    <name evidence="1" type="ORF">ANN_17191</name>
</gene>
<accession>A0ABQ8STJ0</accession>
<reference evidence="1 2" key="1">
    <citation type="journal article" date="2022" name="Allergy">
        <title>Genome assembly and annotation of Periplaneta americana reveal a comprehensive cockroach allergen profile.</title>
        <authorList>
            <person name="Wang L."/>
            <person name="Xiong Q."/>
            <person name="Saelim N."/>
            <person name="Wang L."/>
            <person name="Nong W."/>
            <person name="Wan A.T."/>
            <person name="Shi M."/>
            <person name="Liu X."/>
            <person name="Cao Q."/>
            <person name="Hui J.H.L."/>
            <person name="Sookrung N."/>
            <person name="Leung T.F."/>
            <person name="Tungtrongchitr A."/>
            <person name="Tsui S.K.W."/>
        </authorList>
    </citation>
    <scope>NUCLEOTIDE SEQUENCE [LARGE SCALE GENOMIC DNA]</scope>
    <source>
        <strain evidence="1">PWHHKU_190912</strain>
    </source>
</reference>
<proteinExistence type="predicted"/>
<dbReference type="Proteomes" id="UP001148838">
    <property type="component" value="Unassembled WGS sequence"/>
</dbReference>
<evidence type="ECO:0000313" key="2">
    <source>
        <dbReference type="Proteomes" id="UP001148838"/>
    </source>
</evidence>
<dbReference type="PANTHER" id="PTHR32344">
    <property type="entry name" value="U1-TYPE DOMAIN-CONTAINING PROTEIN"/>
    <property type="match status" value="1"/>
</dbReference>
<comment type="caution">
    <text evidence="1">The sequence shown here is derived from an EMBL/GenBank/DDBJ whole genome shotgun (WGS) entry which is preliminary data.</text>
</comment>
<evidence type="ECO:0000313" key="1">
    <source>
        <dbReference type="EMBL" id="KAJ4437056.1"/>
    </source>
</evidence>